<dbReference type="PANTHER" id="PTHR48079:SF3">
    <property type="entry name" value="NAD-DEPENDENT EPIMERASE_DEHYDRATASE DOMAIN-CONTAINING PROTEIN"/>
    <property type="match status" value="1"/>
</dbReference>
<dbReference type="InterPro" id="IPR051783">
    <property type="entry name" value="NAD(P)-dependent_oxidoreduct"/>
</dbReference>
<organism evidence="2 3">
    <name type="scientific">Cryphonectria parasitica (strain ATCC 38755 / EP155)</name>
    <dbReference type="NCBI Taxonomy" id="660469"/>
    <lineage>
        <taxon>Eukaryota</taxon>
        <taxon>Fungi</taxon>
        <taxon>Dikarya</taxon>
        <taxon>Ascomycota</taxon>
        <taxon>Pezizomycotina</taxon>
        <taxon>Sordariomycetes</taxon>
        <taxon>Sordariomycetidae</taxon>
        <taxon>Diaporthales</taxon>
        <taxon>Cryphonectriaceae</taxon>
        <taxon>Cryphonectria-Endothia species complex</taxon>
        <taxon>Cryphonectria</taxon>
    </lineage>
</organism>
<keyword evidence="3" id="KW-1185">Reference proteome</keyword>
<dbReference type="Gene3D" id="3.40.50.720">
    <property type="entry name" value="NAD(P)-binding Rossmann-like Domain"/>
    <property type="match status" value="1"/>
</dbReference>
<reference evidence="2" key="1">
    <citation type="journal article" date="2020" name="Phytopathology">
        <title>Genome sequence of the chestnut blight fungus Cryphonectria parasitica EP155: A fundamental resource for an archetypical invasive plant pathogen.</title>
        <authorList>
            <person name="Crouch J.A."/>
            <person name="Dawe A."/>
            <person name="Aerts A."/>
            <person name="Barry K."/>
            <person name="Churchill A.C.L."/>
            <person name="Grimwood J."/>
            <person name="Hillman B."/>
            <person name="Milgroom M.G."/>
            <person name="Pangilinan J."/>
            <person name="Smith M."/>
            <person name="Salamov A."/>
            <person name="Schmutz J."/>
            <person name="Yadav J."/>
            <person name="Grigoriev I.V."/>
            <person name="Nuss D."/>
        </authorList>
    </citation>
    <scope>NUCLEOTIDE SEQUENCE</scope>
    <source>
        <strain evidence="2">EP155</strain>
    </source>
</reference>
<dbReference type="RefSeq" id="XP_040778184.1">
    <property type="nucleotide sequence ID" value="XM_040922553.1"/>
</dbReference>
<proteinExistence type="predicted"/>
<dbReference type="SUPFAM" id="SSF51735">
    <property type="entry name" value="NAD(P)-binding Rossmann-fold domains"/>
    <property type="match status" value="1"/>
</dbReference>
<dbReference type="AlphaFoldDB" id="A0A9P5CQH0"/>
<dbReference type="Proteomes" id="UP000803844">
    <property type="component" value="Unassembled WGS sequence"/>
</dbReference>
<sequence length="360" mass="39547">MTSENRSKLRTAFITGANGYIGNAVARAFVRAGWITYGLVRSETGAHGLASEEILPVIGAIDDVNSHDRTSAQLPPTLDAIVSTTEDHSDYVRHYNNIVSLLRAVSSVSSSNGLKPLVIFTSGCKDYGLGPHFANDPNLAPHTEESPLNPPAFAKLRAEYSQKILENHDAFSPVLVRPTNVHGRSSSFYSIFFQIAQKAADAGKELLLTSQPDSICHCMHVDDCADAYVAIAAHPRRADVEGQVFNISARRYETVDELGKALVAEYKITQGIRYVDAASLAAEENPWTPMIIDFPQWTGSEKLRRVTGWTDYRPLFTEALHVYRLAYEAAKEAGHENVVKVKQLVESLFTTAPAQDLTTQ</sequence>
<gene>
    <name evidence="2" type="ORF">M406DRAFT_350452</name>
</gene>
<evidence type="ECO:0000313" key="2">
    <source>
        <dbReference type="EMBL" id="KAF3767223.1"/>
    </source>
</evidence>
<dbReference type="OrthoDB" id="2735536at2759"/>
<accession>A0A9P5CQH0</accession>
<dbReference type="InterPro" id="IPR036291">
    <property type="entry name" value="NAD(P)-bd_dom_sf"/>
</dbReference>
<dbReference type="EMBL" id="MU032346">
    <property type="protein sequence ID" value="KAF3767223.1"/>
    <property type="molecule type" value="Genomic_DNA"/>
</dbReference>
<evidence type="ECO:0000259" key="1">
    <source>
        <dbReference type="Pfam" id="PF01370"/>
    </source>
</evidence>
<dbReference type="GO" id="GO:0005737">
    <property type="term" value="C:cytoplasm"/>
    <property type="evidence" value="ECO:0007669"/>
    <property type="project" value="TreeGrafter"/>
</dbReference>
<dbReference type="Pfam" id="PF01370">
    <property type="entry name" value="Epimerase"/>
    <property type="match status" value="1"/>
</dbReference>
<evidence type="ECO:0000313" key="3">
    <source>
        <dbReference type="Proteomes" id="UP000803844"/>
    </source>
</evidence>
<dbReference type="InterPro" id="IPR001509">
    <property type="entry name" value="Epimerase_deHydtase"/>
</dbReference>
<protein>
    <submittedName>
        <fullName evidence="2">NAD(P)-binding protein</fullName>
    </submittedName>
</protein>
<dbReference type="GO" id="GO:0004029">
    <property type="term" value="F:aldehyde dehydrogenase (NAD+) activity"/>
    <property type="evidence" value="ECO:0007669"/>
    <property type="project" value="TreeGrafter"/>
</dbReference>
<dbReference type="PANTHER" id="PTHR48079">
    <property type="entry name" value="PROTEIN YEEZ"/>
    <property type="match status" value="1"/>
</dbReference>
<name>A0A9P5CQH0_CRYP1</name>
<feature type="domain" description="NAD-dependent epimerase/dehydratase" evidence="1">
    <location>
        <begin position="13"/>
        <end position="247"/>
    </location>
</feature>
<dbReference type="GeneID" id="63839682"/>
<comment type="caution">
    <text evidence="2">The sequence shown here is derived from an EMBL/GenBank/DDBJ whole genome shotgun (WGS) entry which is preliminary data.</text>
</comment>